<evidence type="ECO:0000256" key="3">
    <source>
        <dbReference type="ARBA" id="ARBA00023014"/>
    </source>
</evidence>
<evidence type="ECO:0000256" key="2">
    <source>
        <dbReference type="ARBA" id="ARBA00023004"/>
    </source>
</evidence>
<dbReference type="GO" id="GO:0006879">
    <property type="term" value="P:intracellular iron ion homeostasis"/>
    <property type="evidence" value="ECO:0007669"/>
    <property type="project" value="TreeGrafter"/>
</dbReference>
<dbReference type="OrthoDB" id="415696at2759"/>
<dbReference type="Gene3D" id="3.40.30.10">
    <property type="entry name" value="Glutaredoxin"/>
    <property type="match status" value="3"/>
</dbReference>
<dbReference type="Pfam" id="PF00462">
    <property type="entry name" value="Glutaredoxin"/>
    <property type="match status" value="2"/>
</dbReference>
<evidence type="ECO:0000259" key="4">
    <source>
        <dbReference type="Pfam" id="PF00085"/>
    </source>
</evidence>
<protein>
    <recommendedName>
        <fullName evidence="9">Thioredoxin domain-containing protein</fullName>
    </recommendedName>
</protein>
<dbReference type="InterPro" id="IPR004480">
    <property type="entry name" value="Monothiol_GRX-rel"/>
</dbReference>
<feature type="domain" description="Glutaredoxin" evidence="5">
    <location>
        <begin position="139"/>
        <end position="202"/>
    </location>
</feature>
<dbReference type="FunFam" id="3.40.30.10:FF:000012">
    <property type="entry name" value="Monothiol glutaredoxin"/>
    <property type="match status" value="2"/>
</dbReference>
<feature type="domain" description="Thioredoxin" evidence="4">
    <location>
        <begin position="10"/>
        <end position="106"/>
    </location>
</feature>
<name>R7UCK3_CAPTE</name>
<dbReference type="EnsemblMetazoa" id="CapteT149217">
    <property type="protein sequence ID" value="CapteP149217"/>
    <property type="gene ID" value="CapteG149217"/>
</dbReference>
<gene>
    <name evidence="6" type="ORF">CAPTEDRAFT_149217</name>
</gene>
<dbReference type="PANTHER" id="PTHR10293:SF73">
    <property type="entry name" value="GLUTAREDOXIN-3"/>
    <property type="match status" value="1"/>
</dbReference>
<evidence type="ECO:0000256" key="1">
    <source>
        <dbReference type="ARBA" id="ARBA00022723"/>
    </source>
</evidence>
<dbReference type="HOGENOM" id="CLU_026126_12_2_1"/>
<dbReference type="FunCoup" id="R7UCK3">
    <property type="interactions" value="2032"/>
</dbReference>
<evidence type="ECO:0000313" key="7">
    <source>
        <dbReference type="EnsemblMetazoa" id="CapteP149217"/>
    </source>
</evidence>
<dbReference type="EMBL" id="AMQN01001456">
    <property type="status" value="NOT_ANNOTATED_CDS"/>
    <property type="molecule type" value="Genomic_DNA"/>
</dbReference>
<dbReference type="CDD" id="cd03028">
    <property type="entry name" value="GRX_PICOT_like"/>
    <property type="match status" value="2"/>
</dbReference>
<dbReference type="CDD" id="cd02984">
    <property type="entry name" value="TRX_PICOT"/>
    <property type="match status" value="1"/>
</dbReference>
<dbReference type="FunFam" id="3.40.30.10:FF:000092">
    <property type="entry name" value="Monothiol glutaredoxin"/>
    <property type="match status" value="1"/>
</dbReference>
<evidence type="ECO:0000313" key="6">
    <source>
        <dbReference type="EMBL" id="ELU04110.1"/>
    </source>
</evidence>
<evidence type="ECO:0008006" key="9">
    <source>
        <dbReference type="Google" id="ProtNLM"/>
    </source>
</evidence>
<dbReference type="GO" id="GO:0046872">
    <property type="term" value="F:metal ion binding"/>
    <property type="evidence" value="ECO:0007669"/>
    <property type="project" value="UniProtKB-KW"/>
</dbReference>
<dbReference type="GO" id="GO:0051536">
    <property type="term" value="F:iron-sulfur cluster binding"/>
    <property type="evidence" value="ECO:0007669"/>
    <property type="project" value="UniProtKB-KW"/>
</dbReference>
<feature type="domain" description="Glutaredoxin" evidence="5">
    <location>
        <begin position="241"/>
        <end position="305"/>
    </location>
</feature>
<dbReference type="GO" id="GO:0005829">
    <property type="term" value="C:cytosol"/>
    <property type="evidence" value="ECO:0007669"/>
    <property type="project" value="TreeGrafter"/>
</dbReference>
<keyword evidence="2" id="KW-0408">Iron</keyword>
<dbReference type="PANTHER" id="PTHR10293">
    <property type="entry name" value="GLUTAREDOXIN FAMILY MEMBER"/>
    <property type="match status" value="1"/>
</dbReference>
<dbReference type="OMA" id="WAEPCKT"/>
<reference evidence="7" key="3">
    <citation type="submission" date="2015-06" db="UniProtKB">
        <authorList>
            <consortium name="EnsemblMetazoa"/>
        </authorList>
    </citation>
    <scope>IDENTIFICATION</scope>
</reference>
<dbReference type="Pfam" id="PF00085">
    <property type="entry name" value="Thioredoxin"/>
    <property type="match status" value="1"/>
</dbReference>
<accession>R7UCK3</accession>
<dbReference type="InterPro" id="IPR036249">
    <property type="entry name" value="Thioredoxin-like_sf"/>
</dbReference>
<dbReference type="InterPro" id="IPR002109">
    <property type="entry name" value="Glutaredoxin"/>
</dbReference>
<dbReference type="EMBL" id="KB302615">
    <property type="protein sequence ID" value="ELU04110.1"/>
    <property type="molecule type" value="Genomic_DNA"/>
</dbReference>
<dbReference type="GO" id="GO:0005634">
    <property type="term" value="C:nucleus"/>
    <property type="evidence" value="ECO:0007669"/>
    <property type="project" value="TreeGrafter"/>
</dbReference>
<dbReference type="SUPFAM" id="SSF52833">
    <property type="entry name" value="Thioredoxin-like"/>
    <property type="match status" value="3"/>
</dbReference>
<keyword evidence="3" id="KW-0411">Iron-sulfur</keyword>
<evidence type="ECO:0000313" key="8">
    <source>
        <dbReference type="Proteomes" id="UP000014760"/>
    </source>
</evidence>
<dbReference type="STRING" id="283909.R7UCK3"/>
<organism evidence="6">
    <name type="scientific">Capitella teleta</name>
    <name type="common">Polychaete worm</name>
    <dbReference type="NCBI Taxonomy" id="283909"/>
    <lineage>
        <taxon>Eukaryota</taxon>
        <taxon>Metazoa</taxon>
        <taxon>Spiralia</taxon>
        <taxon>Lophotrochozoa</taxon>
        <taxon>Annelida</taxon>
        <taxon>Polychaeta</taxon>
        <taxon>Sedentaria</taxon>
        <taxon>Scolecida</taxon>
        <taxon>Capitellidae</taxon>
        <taxon>Capitella</taxon>
    </lineage>
</organism>
<dbReference type="Proteomes" id="UP000014760">
    <property type="component" value="Unassembled WGS sequence"/>
</dbReference>
<reference evidence="8" key="1">
    <citation type="submission" date="2012-12" db="EMBL/GenBank/DDBJ databases">
        <authorList>
            <person name="Hellsten U."/>
            <person name="Grimwood J."/>
            <person name="Chapman J.A."/>
            <person name="Shapiro H."/>
            <person name="Aerts A."/>
            <person name="Otillar R.P."/>
            <person name="Terry A.Y."/>
            <person name="Boore J.L."/>
            <person name="Simakov O."/>
            <person name="Marletaz F."/>
            <person name="Cho S.-J."/>
            <person name="Edsinger-Gonzales E."/>
            <person name="Havlak P."/>
            <person name="Kuo D.-H."/>
            <person name="Larsson T."/>
            <person name="Lv J."/>
            <person name="Arendt D."/>
            <person name="Savage R."/>
            <person name="Osoegawa K."/>
            <person name="de Jong P."/>
            <person name="Lindberg D.R."/>
            <person name="Seaver E.C."/>
            <person name="Weisblat D.A."/>
            <person name="Putnam N.H."/>
            <person name="Grigoriev I.V."/>
            <person name="Rokhsar D.S."/>
        </authorList>
    </citation>
    <scope>NUCLEOTIDE SEQUENCE</scope>
    <source>
        <strain evidence="8">I ESC-2004</strain>
    </source>
</reference>
<sequence length="328" mass="36100">MTSKISTISDKDAFDKILTDNASGLVVVHFSAAWAPQCHQVTDVLSELAADLSLASTKFIQVEAETLPELSKKYEITAVPTCVLIKNASVADRVNGADVPSLNKKIRQHSTPVAAAAAVAPPKQDLNARLKALINRSPVMLFMKGAPEQPKCGFSKTIVQILKDQGIKFDSFDILQDEEVRQGLKKFSDWPTYPQLYAKGELLGGLDIVKEMVESGELKLMLPAAESLDDRLKKLTNQDPIMLFMKGNPDSPRCGFSKTTVALLDSIGIPYGHFDILTDEEVRQGLKTYSNWPTYPQLYIKGELVGGLDILKEMNESGELEQMLKDSQ</sequence>
<evidence type="ECO:0000259" key="5">
    <source>
        <dbReference type="Pfam" id="PF00462"/>
    </source>
</evidence>
<reference evidence="6 8" key="2">
    <citation type="journal article" date="2013" name="Nature">
        <title>Insights into bilaterian evolution from three spiralian genomes.</title>
        <authorList>
            <person name="Simakov O."/>
            <person name="Marletaz F."/>
            <person name="Cho S.J."/>
            <person name="Edsinger-Gonzales E."/>
            <person name="Havlak P."/>
            <person name="Hellsten U."/>
            <person name="Kuo D.H."/>
            <person name="Larsson T."/>
            <person name="Lv J."/>
            <person name="Arendt D."/>
            <person name="Savage R."/>
            <person name="Osoegawa K."/>
            <person name="de Jong P."/>
            <person name="Grimwood J."/>
            <person name="Chapman J.A."/>
            <person name="Shapiro H."/>
            <person name="Aerts A."/>
            <person name="Otillar R.P."/>
            <person name="Terry A.Y."/>
            <person name="Boore J.L."/>
            <person name="Grigoriev I.V."/>
            <person name="Lindberg D.R."/>
            <person name="Seaver E.C."/>
            <person name="Weisblat D.A."/>
            <person name="Putnam N.H."/>
            <person name="Rokhsar D.S."/>
        </authorList>
    </citation>
    <scope>NUCLEOTIDE SEQUENCE</scope>
    <source>
        <strain evidence="6 8">I ESC-2004</strain>
    </source>
</reference>
<keyword evidence="1" id="KW-0479">Metal-binding</keyword>
<dbReference type="NCBIfam" id="TIGR00365">
    <property type="entry name" value="Grx4 family monothiol glutaredoxin"/>
    <property type="match status" value="2"/>
</dbReference>
<dbReference type="AlphaFoldDB" id="R7UCK3"/>
<proteinExistence type="predicted"/>
<dbReference type="InterPro" id="IPR033658">
    <property type="entry name" value="GRX_PICOT-like"/>
</dbReference>
<keyword evidence="8" id="KW-1185">Reference proteome</keyword>
<dbReference type="InterPro" id="IPR013766">
    <property type="entry name" value="Thioredoxin_domain"/>
</dbReference>
<dbReference type="PROSITE" id="PS51354">
    <property type="entry name" value="GLUTAREDOXIN_2"/>
    <property type="match status" value="2"/>
</dbReference>